<accession>A0A1D6FQB3</accession>
<keyword evidence="6" id="KW-0472">Membrane</keyword>
<feature type="transmembrane region" description="Helical" evidence="6">
    <location>
        <begin position="915"/>
        <end position="934"/>
    </location>
</feature>
<dbReference type="PANTHER" id="PTHR31251">
    <property type="entry name" value="SQUAMOSA PROMOTER-BINDING-LIKE PROTEIN 4"/>
    <property type="match status" value="1"/>
</dbReference>
<keyword evidence="2 4" id="KW-0863">Zinc-finger</keyword>
<feature type="compositionally biased region" description="Pro residues" evidence="5">
    <location>
        <begin position="136"/>
        <end position="146"/>
    </location>
</feature>
<keyword evidence="3" id="KW-0862">Zinc</keyword>
<dbReference type="IntAct" id="A0A1D6FQB3">
    <property type="interactions" value="2"/>
</dbReference>
<reference evidence="7" key="1">
    <citation type="submission" date="2015-12" db="EMBL/GenBank/DDBJ databases">
        <title>Update maize B73 reference genome by single molecule sequencing technologies.</title>
        <authorList>
            <consortium name="Maize Genome Sequencing Project"/>
            <person name="Ware D."/>
        </authorList>
    </citation>
    <scope>NUCLEOTIDE SEQUENCE</scope>
    <source>
        <tissue evidence="7">Seedling</tissue>
    </source>
</reference>
<evidence type="ECO:0000256" key="4">
    <source>
        <dbReference type="PROSITE-ProRule" id="PRU00470"/>
    </source>
</evidence>
<dbReference type="ExpressionAtlas" id="A0A1D6FQB3">
    <property type="expression patterns" value="baseline and differential"/>
</dbReference>
<evidence type="ECO:0000256" key="5">
    <source>
        <dbReference type="SAM" id="MobiDB-lite"/>
    </source>
</evidence>
<evidence type="ECO:0000256" key="1">
    <source>
        <dbReference type="ARBA" id="ARBA00022723"/>
    </source>
</evidence>
<sequence length="956" mass="105753">MASPTCCDWGRQDQFHSLHPATASPSLPASPRGIVRVPKSPELILPCGRAVVRASLSPEMDAPDSGGGGSADAGEPIWDWGNLLDFVVQDDDSLILPWDDAAGIAASDPTEAATALLPASPPLPQSVEEEPEPEPEPGPVLPPPPLRVQGIGRRVRKRDPRLVCPNYLAGIVPCACPEVDEMVAAAEVEDVATEFLAGARKKTKTAGRRGKAEAAGTAGGTVRAAVAEMKCQVPGCEADIRELKGYHRRHRVCLRCAHAATVMLDGVQKRYCQQCGKFHVLLDFDEDKRSCRRKLERHNKRRRRKPDSKGTLDKEIDEPLDMPADVSGSDELREENMEGITSEILETVLSNKVMDRETPVGSEDVLSSPTCTQPCLQNDQSKSVVTFAASVEACIGAKQESIKLANSPMHDTKSAYSSSCPTGRISFKLYDWNPAEFPRRLRHQIFEWLGSMPVELEGYIRPGCIILTVFIAMPQHMWDKLSDDAADLLRNLVNSPNSLLLGKGAFFIHVNNMLFQVLKDETTLMSTRLDIQAPRIDYVHPTWFEAGKPVNLILYGSSLDQPNFRSLLSFGGDYLKHDCYRLPSHDTFDGFESGDFIPDSQHEIFRIHITQSRPDIYGPAFVESFGLHVPRPKRNYNVKRWIDVFGISCGVRFSPLVLLVTTIVWILFLQVENMFGLSNFVPILFGSKQLCSELERIHDALCGSYSENNVLGELLSASSDPHEHRKLCSSVMSGFLIDIGWLIRKPTPDEFKSVLSSTNIQRWICMLKFLIQNDFINVLEIIVKSMDSIMGSEVLSNLERGRLEDHVTAFLGYVSHARNIADRRANHDEKTQIETRGIIVTSPNQPNLGASVPFASENTDFGGDNKLNSTDEEEIMPLVTRDVSHRHCCQPDTTVRWLKPSLIVTYPGGATRMRLVTTVAVAAVLCFTACLVLFHPHGVGVLAAPVKRYLSSDSAS</sequence>
<evidence type="ECO:0000256" key="3">
    <source>
        <dbReference type="ARBA" id="ARBA00022833"/>
    </source>
</evidence>
<dbReference type="InterPro" id="IPR044817">
    <property type="entry name" value="SBP-like"/>
</dbReference>
<feature type="region of interest" description="Disordered" evidence="5">
    <location>
        <begin position="115"/>
        <end position="147"/>
    </location>
</feature>
<dbReference type="InterPro" id="IPR036893">
    <property type="entry name" value="SBP_sf"/>
</dbReference>
<evidence type="ECO:0000256" key="2">
    <source>
        <dbReference type="ARBA" id="ARBA00022771"/>
    </source>
</evidence>
<feature type="compositionally biased region" description="Basic residues" evidence="5">
    <location>
        <begin position="296"/>
        <end position="306"/>
    </location>
</feature>
<name>A0A1D6FQB3_MAIZE</name>
<gene>
    <name evidence="7" type="ORF">ZEAMMB73_Zm00001d010309</name>
</gene>
<proteinExistence type="predicted"/>
<dbReference type="Gene3D" id="4.10.1100.10">
    <property type="entry name" value="Transcription factor, SBP-box domain"/>
    <property type="match status" value="1"/>
</dbReference>
<dbReference type="GO" id="GO:0005634">
    <property type="term" value="C:nucleus"/>
    <property type="evidence" value="ECO:0007669"/>
    <property type="project" value="InterPro"/>
</dbReference>
<dbReference type="PROSITE" id="PS51141">
    <property type="entry name" value="ZF_SBP"/>
    <property type="match status" value="1"/>
</dbReference>
<feature type="transmembrane region" description="Helical" evidence="6">
    <location>
        <begin position="653"/>
        <end position="671"/>
    </location>
</feature>
<feature type="region of interest" description="Disordered" evidence="5">
    <location>
        <begin position="296"/>
        <end position="326"/>
    </location>
</feature>
<evidence type="ECO:0000313" key="7">
    <source>
        <dbReference type="EMBL" id="AQK93815.1"/>
    </source>
</evidence>
<dbReference type="SMR" id="A0A1D6FQB3"/>
<dbReference type="InParanoid" id="A0A1D6FQB3"/>
<keyword evidence="6" id="KW-1133">Transmembrane helix</keyword>
<keyword evidence="1" id="KW-0479">Metal-binding</keyword>
<dbReference type="Pfam" id="PF26102">
    <property type="entry name" value="Ig_SPL7"/>
    <property type="match status" value="1"/>
</dbReference>
<protein>
    <submittedName>
        <fullName evidence="7">Squamosa promoter-binding protein-like (SBP domain) transcription factor family protein</fullName>
    </submittedName>
</protein>
<dbReference type="GO" id="GO:0008270">
    <property type="term" value="F:zinc ion binding"/>
    <property type="evidence" value="ECO:0007669"/>
    <property type="project" value="UniProtKB-KW"/>
</dbReference>
<dbReference type="GO" id="GO:0003677">
    <property type="term" value="F:DNA binding"/>
    <property type="evidence" value="ECO:0007669"/>
    <property type="project" value="InterPro"/>
</dbReference>
<evidence type="ECO:0000256" key="6">
    <source>
        <dbReference type="SAM" id="Phobius"/>
    </source>
</evidence>
<dbReference type="FunCoup" id="A0A1D6FQB3">
    <property type="interactions" value="3532"/>
</dbReference>
<organism evidence="7">
    <name type="scientific">Zea mays</name>
    <name type="common">Maize</name>
    <dbReference type="NCBI Taxonomy" id="4577"/>
    <lineage>
        <taxon>Eukaryota</taxon>
        <taxon>Viridiplantae</taxon>
        <taxon>Streptophyta</taxon>
        <taxon>Embryophyta</taxon>
        <taxon>Tracheophyta</taxon>
        <taxon>Spermatophyta</taxon>
        <taxon>Magnoliopsida</taxon>
        <taxon>Liliopsida</taxon>
        <taxon>Poales</taxon>
        <taxon>Poaceae</taxon>
        <taxon>PACMAD clade</taxon>
        <taxon>Panicoideae</taxon>
        <taxon>Andropogonodae</taxon>
        <taxon>Andropogoneae</taxon>
        <taxon>Tripsacinae</taxon>
        <taxon>Zea</taxon>
    </lineage>
</organism>
<dbReference type="SUPFAM" id="SSF103612">
    <property type="entry name" value="SBT domain"/>
    <property type="match status" value="1"/>
</dbReference>
<dbReference type="EMBL" id="CM000784">
    <property type="protein sequence ID" value="AQK93815.1"/>
    <property type="molecule type" value="Genomic_DNA"/>
</dbReference>
<dbReference type="AlphaFoldDB" id="A0A1D6FQB3"/>
<dbReference type="PANTHER" id="PTHR31251:SF108">
    <property type="entry name" value="SQUAMOSA PROMOTER-BINDING-LIKE PROTEIN 7"/>
    <property type="match status" value="1"/>
</dbReference>
<dbReference type="InterPro" id="IPR004333">
    <property type="entry name" value="SBP_dom"/>
</dbReference>
<keyword evidence="6" id="KW-0812">Transmembrane</keyword>
<dbReference type="STRING" id="4577.A0A1D6FQB3"/>
<dbReference type="Pfam" id="PF03110">
    <property type="entry name" value="SBP"/>
    <property type="match status" value="1"/>
</dbReference>